<evidence type="ECO:0000256" key="1">
    <source>
        <dbReference type="SAM" id="SignalP"/>
    </source>
</evidence>
<accession>A0A269TKZ3</accession>
<dbReference type="AlphaFoldDB" id="A0A269TKZ3"/>
<gene>
    <name evidence="2" type="ORF">CJJ23_00060</name>
</gene>
<feature type="chain" id="PRO_5013215866" description="Lipoprotein" evidence="1">
    <location>
        <begin position="29"/>
        <end position="152"/>
    </location>
</feature>
<feature type="signal peptide" evidence="1">
    <location>
        <begin position="1"/>
        <end position="28"/>
    </location>
</feature>
<sequence>MKLKKKFIFATTLVATVSAAVITFVACSQDVRSSEQVILADKVNTRYNVYASDLEDLLNNSINELEAKGSDLTPEQIQEAKNKLEKQLTDFEDFLAQNKKHIKDDEYQSYMDKFKNSVNQLSNLPQGPEKDDFFKKLQKDFKGFKDKKPKIR</sequence>
<dbReference type="PROSITE" id="PS51257">
    <property type="entry name" value="PROKAR_LIPOPROTEIN"/>
    <property type="match status" value="1"/>
</dbReference>
<evidence type="ECO:0000313" key="3">
    <source>
        <dbReference type="Proteomes" id="UP000216943"/>
    </source>
</evidence>
<keyword evidence="1" id="KW-0732">Signal</keyword>
<dbReference type="RefSeq" id="WP_095334385.1">
    <property type="nucleotide sequence ID" value="NZ_NQNY01000001.1"/>
</dbReference>
<organism evidence="2 3">
    <name type="scientific">Mycoplasmopsis agassizii</name>
    <dbReference type="NCBI Taxonomy" id="33922"/>
    <lineage>
        <taxon>Bacteria</taxon>
        <taxon>Bacillati</taxon>
        <taxon>Mycoplasmatota</taxon>
        <taxon>Mycoplasmoidales</taxon>
        <taxon>Metamycoplasmataceae</taxon>
        <taxon>Mycoplasmopsis</taxon>
    </lineage>
</organism>
<comment type="caution">
    <text evidence="2">The sequence shown here is derived from an EMBL/GenBank/DDBJ whole genome shotgun (WGS) entry which is preliminary data.</text>
</comment>
<evidence type="ECO:0000313" key="2">
    <source>
        <dbReference type="EMBL" id="PAK21726.1"/>
    </source>
</evidence>
<dbReference type="EMBL" id="NQNY01000001">
    <property type="protein sequence ID" value="PAK21726.1"/>
    <property type="molecule type" value="Genomic_DNA"/>
</dbReference>
<dbReference type="OrthoDB" id="9942530at2"/>
<protein>
    <recommendedName>
        <fullName evidence="4">Lipoprotein</fullName>
    </recommendedName>
</protein>
<dbReference type="Proteomes" id="UP000216943">
    <property type="component" value="Unassembled WGS sequence"/>
</dbReference>
<proteinExistence type="predicted"/>
<name>A0A269TKZ3_9BACT</name>
<reference evidence="3" key="1">
    <citation type="submission" date="2017-08" db="EMBL/GenBank/DDBJ databases">
        <authorList>
            <person name="Alvarez-Ponce D."/>
            <person name="Weitzman C.L."/>
            <person name="Tillett R.L."/>
            <person name="Sandmeier F.C."/>
            <person name="Tracy C.R."/>
        </authorList>
    </citation>
    <scope>NUCLEOTIDE SEQUENCE [LARGE SCALE GENOMIC DNA]</scope>
    <source>
        <strain evidence="3">723</strain>
    </source>
</reference>
<evidence type="ECO:0008006" key="4">
    <source>
        <dbReference type="Google" id="ProtNLM"/>
    </source>
</evidence>